<keyword evidence="2" id="KW-0732">Signal</keyword>
<sequence length="154" mass="17290">MKNHFLSTNITNFIFKSKIYKMKVHTLYTKSFLLPLFFLLLTSLISHSKACNVIDKEALLQFKNKITSDPSQLLNSWTLSTDCCKGWNGVTCDSTTGRVVSLTLSGTVDDGIDLPFDTYLSGTLSPYLGNLTNLKILSQTSCNIERRTRKPPDE</sequence>
<accession>A0A396GR99</accession>
<dbReference type="InterPro" id="IPR013210">
    <property type="entry name" value="LRR_N_plant-typ"/>
</dbReference>
<dbReference type="PANTHER" id="PTHR48060">
    <property type="entry name" value="DNA DAMAGE-REPAIR/TOLERATION PROTEIN DRT100"/>
    <property type="match status" value="1"/>
</dbReference>
<protein>
    <submittedName>
        <fullName evidence="5">Putative leucine-rich repeat-containing, plant-type, leucine-rich repeat domain, L</fullName>
    </submittedName>
</protein>
<dbReference type="Gene3D" id="3.80.10.10">
    <property type="entry name" value="Ribonuclease Inhibitor"/>
    <property type="match status" value="1"/>
</dbReference>
<feature type="domain" description="Leucine-rich repeat-containing N-terminal plant-type" evidence="4">
    <location>
        <begin position="55"/>
        <end position="93"/>
    </location>
</feature>
<dbReference type="SUPFAM" id="SSF52058">
    <property type="entry name" value="L domain-like"/>
    <property type="match status" value="1"/>
</dbReference>
<comment type="caution">
    <text evidence="5">The sequence shown here is derived from an EMBL/GenBank/DDBJ whole genome shotgun (WGS) entry which is preliminary data.</text>
</comment>
<proteinExistence type="predicted"/>
<keyword evidence="3" id="KW-0677">Repeat</keyword>
<dbReference type="EMBL" id="PSQE01000008">
    <property type="protein sequence ID" value="RHN42024.1"/>
    <property type="molecule type" value="Genomic_DNA"/>
</dbReference>
<reference evidence="5" key="1">
    <citation type="journal article" date="2018" name="Nat. Plants">
        <title>Whole-genome landscape of Medicago truncatula symbiotic genes.</title>
        <authorList>
            <person name="Pecrix Y."/>
            <person name="Gamas P."/>
            <person name="Carrere S."/>
        </authorList>
    </citation>
    <scope>NUCLEOTIDE SEQUENCE</scope>
    <source>
        <tissue evidence="5">Leaves</tissue>
    </source>
</reference>
<dbReference type="InterPro" id="IPR053211">
    <property type="entry name" value="DNA_repair-toleration"/>
</dbReference>
<dbReference type="Gramene" id="rna48411">
    <property type="protein sequence ID" value="RHN42024.1"/>
    <property type="gene ID" value="gene48411"/>
</dbReference>
<organism evidence="5">
    <name type="scientific">Medicago truncatula</name>
    <name type="common">Barrel medic</name>
    <name type="synonym">Medicago tribuloides</name>
    <dbReference type="NCBI Taxonomy" id="3880"/>
    <lineage>
        <taxon>Eukaryota</taxon>
        <taxon>Viridiplantae</taxon>
        <taxon>Streptophyta</taxon>
        <taxon>Embryophyta</taxon>
        <taxon>Tracheophyta</taxon>
        <taxon>Spermatophyta</taxon>
        <taxon>Magnoliopsida</taxon>
        <taxon>eudicotyledons</taxon>
        <taxon>Gunneridae</taxon>
        <taxon>Pentapetalae</taxon>
        <taxon>rosids</taxon>
        <taxon>fabids</taxon>
        <taxon>Fabales</taxon>
        <taxon>Fabaceae</taxon>
        <taxon>Papilionoideae</taxon>
        <taxon>50 kb inversion clade</taxon>
        <taxon>NPAAA clade</taxon>
        <taxon>Hologalegina</taxon>
        <taxon>IRL clade</taxon>
        <taxon>Trifolieae</taxon>
        <taxon>Medicago</taxon>
    </lineage>
</organism>
<gene>
    <name evidence="5" type="ORF">MtrunA17_Chr8g0372361</name>
</gene>
<evidence type="ECO:0000256" key="2">
    <source>
        <dbReference type="ARBA" id="ARBA00022729"/>
    </source>
</evidence>
<dbReference type="PANTHER" id="PTHR48060:SF21">
    <property type="entry name" value="L DOMAIN-LIKE PROTEIN"/>
    <property type="match status" value="1"/>
</dbReference>
<dbReference type="InterPro" id="IPR032675">
    <property type="entry name" value="LRR_dom_sf"/>
</dbReference>
<keyword evidence="1" id="KW-0433">Leucine-rich repeat</keyword>
<dbReference type="Proteomes" id="UP000265566">
    <property type="component" value="Chromosome 8"/>
</dbReference>
<evidence type="ECO:0000256" key="3">
    <source>
        <dbReference type="ARBA" id="ARBA00022737"/>
    </source>
</evidence>
<dbReference type="Pfam" id="PF08263">
    <property type="entry name" value="LRRNT_2"/>
    <property type="match status" value="1"/>
</dbReference>
<dbReference type="AlphaFoldDB" id="A0A396GR99"/>
<evidence type="ECO:0000259" key="4">
    <source>
        <dbReference type="Pfam" id="PF08263"/>
    </source>
</evidence>
<evidence type="ECO:0000256" key="1">
    <source>
        <dbReference type="ARBA" id="ARBA00022614"/>
    </source>
</evidence>
<evidence type="ECO:0000313" key="5">
    <source>
        <dbReference type="EMBL" id="RHN42024.1"/>
    </source>
</evidence>
<name>A0A396GR99_MEDTR</name>